<dbReference type="Proteomes" id="UP000199400">
    <property type="component" value="Unassembled WGS sequence"/>
</dbReference>
<dbReference type="CDD" id="cd00657">
    <property type="entry name" value="Ferritin_like"/>
    <property type="match status" value="1"/>
</dbReference>
<dbReference type="AlphaFoldDB" id="A0A1I1T2L8"/>
<name>A0A1I1T2L8_9BACT</name>
<dbReference type="GO" id="GO:0006879">
    <property type="term" value="P:intracellular iron ion homeostasis"/>
    <property type="evidence" value="ECO:0007669"/>
    <property type="project" value="UniProtKB-KW"/>
</dbReference>
<reference evidence="6" key="1">
    <citation type="submission" date="2016-10" db="EMBL/GenBank/DDBJ databases">
        <authorList>
            <person name="Varghese N."/>
            <person name="Submissions S."/>
        </authorList>
    </citation>
    <scope>NUCLEOTIDE SEQUENCE [LARGE SCALE GENOMIC DNA]</scope>
    <source>
        <strain evidence="6">ATCC 25963</strain>
    </source>
</reference>
<accession>A0A1I1T2L8</accession>
<dbReference type="PANTHER" id="PTHR30295">
    <property type="entry name" value="BACTERIOFERRITIN"/>
    <property type="match status" value="1"/>
</dbReference>
<feature type="binding site" evidence="3">
    <location>
        <position position="165"/>
    </location>
    <ligand>
        <name>Fe cation</name>
        <dbReference type="ChEBI" id="CHEBI:24875"/>
    </ligand>
</feature>
<proteinExistence type="predicted"/>
<organism evidence="5 6">
    <name type="scientific">Nannocystis exedens</name>
    <dbReference type="NCBI Taxonomy" id="54"/>
    <lineage>
        <taxon>Bacteria</taxon>
        <taxon>Pseudomonadati</taxon>
        <taxon>Myxococcota</taxon>
        <taxon>Polyangia</taxon>
        <taxon>Nannocystales</taxon>
        <taxon>Nannocystaceae</taxon>
        <taxon>Nannocystis</taxon>
    </lineage>
</organism>
<keyword evidence="1" id="KW-0409">Iron storage</keyword>
<dbReference type="PROSITE" id="PS50905">
    <property type="entry name" value="FERRITIN_LIKE"/>
    <property type="match status" value="1"/>
</dbReference>
<evidence type="ECO:0000256" key="3">
    <source>
        <dbReference type="PIRSR" id="PIRSR018063-50"/>
    </source>
</evidence>
<feature type="binding site" evidence="3">
    <location>
        <position position="50"/>
    </location>
    <ligand>
        <name>Fe cation</name>
        <dbReference type="ChEBI" id="CHEBI:24875"/>
    </ligand>
</feature>
<evidence type="ECO:0000256" key="1">
    <source>
        <dbReference type="ARBA" id="ARBA00022434"/>
    </source>
</evidence>
<dbReference type="SUPFAM" id="SSF47240">
    <property type="entry name" value="Ferritin-like"/>
    <property type="match status" value="1"/>
</dbReference>
<keyword evidence="6" id="KW-1185">Reference proteome</keyword>
<feature type="domain" description="Ferritin-like diiron" evidence="4">
    <location>
        <begin position="33"/>
        <end position="183"/>
    </location>
</feature>
<dbReference type="OrthoDB" id="9800505at2"/>
<dbReference type="InterPro" id="IPR009078">
    <property type="entry name" value="Ferritin-like_SF"/>
</dbReference>
<keyword evidence="3" id="KW-0479">Metal-binding</keyword>
<sequence>MTTGQNSFSTDIATIRKRAREHLEQGALTPNYGADVETAIRVLNEALATEIVCVLRYRFHAVTATGIASESVKAEFEEHAQEEEAHMLWIAERINQLGGKPNFNPDGLSSRSASQYVEGKNLVDMIKEDLVAERIAIETYREMIRYFADHDPTTRMLLEKILAQEEEHANDMHDLLVAHEGKPMLDH</sequence>
<protein>
    <submittedName>
        <fullName evidence="5">Bacterioferritin</fullName>
    </submittedName>
</protein>
<dbReference type="STRING" id="54.SAMN02745121_00447"/>
<evidence type="ECO:0000313" key="6">
    <source>
        <dbReference type="Proteomes" id="UP000199400"/>
    </source>
</evidence>
<feature type="binding site" evidence="3">
    <location>
        <position position="133"/>
    </location>
    <ligand>
        <name>Fe cation</name>
        <dbReference type="ChEBI" id="CHEBI:24875"/>
    </ligand>
</feature>
<evidence type="ECO:0000313" key="5">
    <source>
        <dbReference type="EMBL" id="SFD52886.1"/>
    </source>
</evidence>
<dbReference type="PANTHER" id="PTHR30295:SF1">
    <property type="entry name" value="DNA PROTECTION DURING STARVATION PROTEIN"/>
    <property type="match status" value="1"/>
</dbReference>
<dbReference type="GO" id="GO:0020037">
    <property type="term" value="F:heme binding"/>
    <property type="evidence" value="ECO:0007669"/>
    <property type="project" value="TreeGrafter"/>
</dbReference>
<dbReference type="GO" id="GO:0004322">
    <property type="term" value="F:ferroxidase activity"/>
    <property type="evidence" value="ECO:0007669"/>
    <property type="project" value="TreeGrafter"/>
</dbReference>
<evidence type="ECO:0000259" key="4">
    <source>
        <dbReference type="PROSITE" id="PS50905"/>
    </source>
</evidence>
<dbReference type="GO" id="GO:0005829">
    <property type="term" value="C:cytosol"/>
    <property type="evidence" value="ECO:0007669"/>
    <property type="project" value="TreeGrafter"/>
</dbReference>
<dbReference type="InterPro" id="IPR014490">
    <property type="entry name" value="Dps-like"/>
</dbReference>
<dbReference type="PIRSF" id="PIRSF018063">
    <property type="entry name" value="Ferrtn_UCP018063"/>
    <property type="match status" value="1"/>
</dbReference>
<evidence type="ECO:0000256" key="2">
    <source>
        <dbReference type="ARBA" id="ARBA00023004"/>
    </source>
</evidence>
<keyword evidence="2 3" id="KW-0408">Iron</keyword>
<dbReference type="GO" id="GO:0008199">
    <property type="term" value="F:ferric iron binding"/>
    <property type="evidence" value="ECO:0007669"/>
    <property type="project" value="InterPro"/>
</dbReference>
<dbReference type="RefSeq" id="WP_096334313.1">
    <property type="nucleotide sequence ID" value="NZ_FOMX01000002.1"/>
</dbReference>
<dbReference type="EMBL" id="FOMX01000002">
    <property type="protein sequence ID" value="SFD52886.1"/>
    <property type="molecule type" value="Genomic_DNA"/>
</dbReference>
<feature type="binding site" evidence="3">
    <location>
        <position position="168"/>
    </location>
    <ligand>
        <name>Fe cation</name>
        <dbReference type="ChEBI" id="CHEBI:24875"/>
    </ligand>
</feature>
<feature type="binding site" evidence="3">
    <location>
        <position position="86"/>
    </location>
    <ligand>
        <name>Fe cation</name>
        <dbReference type="ChEBI" id="CHEBI:24875"/>
    </ligand>
</feature>
<dbReference type="Gene3D" id="1.20.1260.10">
    <property type="match status" value="1"/>
</dbReference>
<dbReference type="InterPro" id="IPR008331">
    <property type="entry name" value="Ferritin_DPS_dom"/>
</dbReference>
<dbReference type="InterPro" id="IPR009040">
    <property type="entry name" value="Ferritin-like_diiron"/>
</dbReference>
<dbReference type="InterPro" id="IPR012347">
    <property type="entry name" value="Ferritin-like"/>
</dbReference>
<dbReference type="Pfam" id="PF00210">
    <property type="entry name" value="Ferritin"/>
    <property type="match status" value="1"/>
</dbReference>
<gene>
    <name evidence="5" type="ORF">SAMN02745121_00447</name>
</gene>